<feature type="compositionally biased region" description="Acidic residues" evidence="4">
    <location>
        <begin position="363"/>
        <end position="372"/>
    </location>
</feature>
<dbReference type="InterPro" id="IPR036322">
    <property type="entry name" value="WD40_repeat_dom_sf"/>
</dbReference>
<keyword evidence="1 3" id="KW-0853">WD repeat</keyword>
<proteinExistence type="predicted"/>
<dbReference type="PANTHER" id="PTHR22847">
    <property type="entry name" value="WD40 REPEAT PROTEIN"/>
    <property type="match status" value="1"/>
</dbReference>
<dbReference type="InterPro" id="IPR015943">
    <property type="entry name" value="WD40/YVTN_repeat-like_dom_sf"/>
</dbReference>
<gene>
    <name evidence="5" type="ORF">PBRASI_LOCUS1163</name>
</gene>
<organism evidence="5 6">
    <name type="scientific">Paraglomus brasilianum</name>
    <dbReference type="NCBI Taxonomy" id="144538"/>
    <lineage>
        <taxon>Eukaryota</taxon>
        <taxon>Fungi</taxon>
        <taxon>Fungi incertae sedis</taxon>
        <taxon>Mucoromycota</taxon>
        <taxon>Glomeromycotina</taxon>
        <taxon>Glomeromycetes</taxon>
        <taxon>Paraglomerales</taxon>
        <taxon>Paraglomeraceae</taxon>
        <taxon>Paraglomus</taxon>
    </lineage>
</organism>
<dbReference type="Gene3D" id="2.130.10.10">
    <property type="entry name" value="YVTN repeat-like/Quinoprotein amine dehydrogenase"/>
    <property type="match status" value="1"/>
</dbReference>
<evidence type="ECO:0000256" key="1">
    <source>
        <dbReference type="ARBA" id="ARBA00022574"/>
    </source>
</evidence>
<dbReference type="PANTHER" id="PTHR22847:SF637">
    <property type="entry name" value="WD REPEAT DOMAIN 5B"/>
    <property type="match status" value="1"/>
</dbReference>
<feature type="region of interest" description="Disordered" evidence="4">
    <location>
        <begin position="282"/>
        <end position="327"/>
    </location>
</feature>
<dbReference type="PROSITE" id="PS00678">
    <property type="entry name" value="WD_REPEATS_1"/>
    <property type="match status" value="1"/>
</dbReference>
<feature type="compositionally biased region" description="Low complexity" evidence="4">
    <location>
        <begin position="249"/>
        <end position="261"/>
    </location>
</feature>
<protein>
    <submittedName>
        <fullName evidence="5">1215_t:CDS:1</fullName>
    </submittedName>
</protein>
<dbReference type="InterPro" id="IPR019775">
    <property type="entry name" value="WD40_repeat_CS"/>
</dbReference>
<keyword evidence="2" id="KW-0677">Repeat</keyword>
<evidence type="ECO:0000256" key="3">
    <source>
        <dbReference type="PROSITE-ProRule" id="PRU00221"/>
    </source>
</evidence>
<dbReference type="PROSITE" id="PS50082">
    <property type="entry name" value="WD_REPEATS_2"/>
    <property type="match status" value="1"/>
</dbReference>
<evidence type="ECO:0000313" key="6">
    <source>
        <dbReference type="Proteomes" id="UP000789739"/>
    </source>
</evidence>
<dbReference type="PROSITE" id="PS50294">
    <property type="entry name" value="WD_REPEATS_REGION"/>
    <property type="match status" value="1"/>
</dbReference>
<dbReference type="Proteomes" id="UP000789739">
    <property type="component" value="Unassembled WGS sequence"/>
</dbReference>
<dbReference type="SMART" id="SM00320">
    <property type="entry name" value="WD40"/>
    <property type="match status" value="3"/>
</dbReference>
<keyword evidence="6" id="KW-1185">Reference proteome</keyword>
<dbReference type="AlphaFoldDB" id="A0A9N8Z8I2"/>
<name>A0A9N8Z8I2_9GLOM</name>
<dbReference type="InterPro" id="IPR001680">
    <property type="entry name" value="WD40_rpt"/>
</dbReference>
<feature type="region of interest" description="Disordered" evidence="4">
    <location>
        <begin position="363"/>
        <end position="395"/>
    </location>
</feature>
<dbReference type="Pfam" id="PF00400">
    <property type="entry name" value="WD40"/>
    <property type="match status" value="1"/>
</dbReference>
<accession>A0A9N8Z8I2</accession>
<sequence>MDYHSIERMNLLAVSEVDPSVFFAAIYDEIHVYRLNARSDKTLDPIMKLLHPPHETLGPAYDNFSTKEINAIKVGKLGTEEVLASVGSRGDIRVWFTSALDRNPICLTNNESTWGIAMHGPSRLLAVSANSREITIFNFRNGLLSTGDQPKSQLSGTGDYPAQYADVVCRLKDKHEPAQRDRTVLSGHLHNIPNICFSPCGTFLVSCSIDRTCRVWNVHTGEHILTRTVGGFWGWTVCFVSPSSFESVTRTTPTSGRQTTSNHVPTVQANANHETNLLRRNHNFDDTDSASSHELGSFDIGDGDSESPLSEGVRTGHEDTEFSDGYYDENDSLFDIESLSISDDESIATHLLDSDDDADLLDLLEGNGESDENSNHATVDDDAQSQSPKRALPTLPRSITVDGTTITLLRYDLAVSSPPTASFNARNESDRPRIIPSTPFDIIDNDSYSFHPSASFNTHDGIRRPLLFPTFPDAIPQTVSTTTTDTDNLPTDLVLFGTLYDLYLLDPKKRLAQLCCEKRVIHMDSRIPFGHDISDSVNITEWIPDLSLAVVASKNGKVALVRILKLHDENGNEKYFFRVEKRLPASRSTVPLLGIFVSKHDKVSDKSLIHYNLYFVYHDGKMSCYELRKRANDNPLRMDTLMI</sequence>
<evidence type="ECO:0000256" key="4">
    <source>
        <dbReference type="SAM" id="MobiDB-lite"/>
    </source>
</evidence>
<comment type="caution">
    <text evidence="5">The sequence shown here is derived from an EMBL/GenBank/DDBJ whole genome shotgun (WGS) entry which is preliminary data.</text>
</comment>
<evidence type="ECO:0000256" key="2">
    <source>
        <dbReference type="ARBA" id="ARBA00022737"/>
    </source>
</evidence>
<feature type="region of interest" description="Disordered" evidence="4">
    <location>
        <begin position="247"/>
        <end position="268"/>
    </location>
</feature>
<dbReference type="EMBL" id="CAJVPI010000071">
    <property type="protein sequence ID" value="CAG8472941.1"/>
    <property type="molecule type" value="Genomic_DNA"/>
</dbReference>
<feature type="repeat" description="WD" evidence="3">
    <location>
        <begin position="185"/>
        <end position="226"/>
    </location>
</feature>
<evidence type="ECO:0000313" key="5">
    <source>
        <dbReference type="EMBL" id="CAG8472941.1"/>
    </source>
</evidence>
<dbReference type="GO" id="GO:1990234">
    <property type="term" value="C:transferase complex"/>
    <property type="evidence" value="ECO:0007669"/>
    <property type="project" value="UniProtKB-ARBA"/>
</dbReference>
<dbReference type="OrthoDB" id="5591786at2759"/>
<dbReference type="SUPFAM" id="SSF50978">
    <property type="entry name" value="WD40 repeat-like"/>
    <property type="match status" value="1"/>
</dbReference>
<reference evidence="5" key="1">
    <citation type="submission" date="2021-06" db="EMBL/GenBank/DDBJ databases">
        <authorList>
            <person name="Kallberg Y."/>
            <person name="Tangrot J."/>
            <person name="Rosling A."/>
        </authorList>
    </citation>
    <scope>NUCLEOTIDE SEQUENCE</scope>
    <source>
        <strain evidence="5">BR232B</strain>
    </source>
</reference>